<reference evidence="2" key="1">
    <citation type="submission" date="2025-08" db="UniProtKB">
        <authorList>
            <consortium name="RefSeq"/>
        </authorList>
    </citation>
    <scope>IDENTIFICATION</scope>
</reference>
<accession>A0AC58LBB6</accession>
<organism evidence="1 2">
    <name type="scientific">Castor canadensis</name>
    <name type="common">American beaver</name>
    <dbReference type="NCBI Taxonomy" id="51338"/>
    <lineage>
        <taxon>Eukaryota</taxon>
        <taxon>Metazoa</taxon>
        <taxon>Chordata</taxon>
        <taxon>Craniata</taxon>
        <taxon>Vertebrata</taxon>
        <taxon>Euteleostomi</taxon>
        <taxon>Mammalia</taxon>
        <taxon>Eutheria</taxon>
        <taxon>Euarchontoglires</taxon>
        <taxon>Glires</taxon>
        <taxon>Rodentia</taxon>
        <taxon>Castorimorpha</taxon>
        <taxon>Castoridae</taxon>
        <taxon>Castor</taxon>
    </lineage>
</organism>
<name>A0AC58LBB6_CASCN</name>
<gene>
    <name evidence="2" type="primary">LOC109677013</name>
</gene>
<evidence type="ECO:0000313" key="1">
    <source>
        <dbReference type="Proteomes" id="UP001732720"/>
    </source>
</evidence>
<proteinExistence type="predicted"/>
<protein>
    <submittedName>
        <fullName evidence="2">Uncharacterized protein</fullName>
    </submittedName>
</protein>
<evidence type="ECO:0000313" key="2">
    <source>
        <dbReference type="RefSeq" id="XP_073914447.1"/>
    </source>
</evidence>
<dbReference type="RefSeq" id="XP_073914447.1">
    <property type="nucleotide sequence ID" value="XM_074058346.1"/>
</dbReference>
<dbReference type="Proteomes" id="UP001732720">
    <property type="component" value="Chromosome 2"/>
</dbReference>
<keyword evidence="1" id="KW-1185">Reference proteome</keyword>
<sequence>MHLTQRCPAQRPSVSQSQCALQHAVEEKAACAFGRILGAAFTGKRCKKQQRSGVACGPSGGAHGPENENDTADKSDDWHSLGILKAGRLEKLVDHLVPCVVFKDPLFVPTFLCTYQRFTTTQQVLDLLFTRYSFSKDDRRKDHLKKTISSILNTCLNQYLEDFCQLPDFLCLMLLIAYLQLNMLGSNEDCHAQLLLAQWEHLEFSEPETERVWRSEQFLFPLRHSLCSAEHCHLLPEEDLGRSLQACVPPSGEATCVQESFQKFEKLSRIFSPEKNHSMSRKLLTKGTIPYLGIFLTDLMILDNAMKDYFYVSEPGPEAGEQVSGKEPLADPSPPALLRATRHPIGVPCDQPNQATAGYLLQVYSISPRSSLVPGSGAWSISVRHKGDQSVLWLRWVLEKAPSSRGGTFHMMSLNKTLSHIPEMKIPDISNVYYSVNSSANYHFILKKRTLNRWTVGKPGTRLTLPWSKWRGLRFSKGILYGCFARVWMAGS</sequence>